<feature type="domain" description="Carboxylesterase type B" evidence="4">
    <location>
        <begin position="48"/>
        <end position="406"/>
    </location>
</feature>
<dbReference type="OrthoDB" id="408631at2759"/>
<evidence type="ECO:0000256" key="2">
    <source>
        <dbReference type="ARBA" id="ARBA00022801"/>
    </source>
</evidence>
<evidence type="ECO:0000313" key="5">
    <source>
        <dbReference type="EMBL" id="RPA83467.1"/>
    </source>
</evidence>
<dbReference type="InterPro" id="IPR002018">
    <property type="entry name" value="CarbesteraseB"/>
</dbReference>
<feature type="signal peptide" evidence="3">
    <location>
        <begin position="1"/>
        <end position="25"/>
    </location>
</feature>
<keyword evidence="6" id="KW-1185">Reference proteome</keyword>
<feature type="chain" id="PRO_5017854300" description="Carboxylic ester hydrolase" evidence="3">
    <location>
        <begin position="26"/>
        <end position="550"/>
    </location>
</feature>
<keyword evidence="2 3" id="KW-0378">Hydrolase</keyword>
<evidence type="ECO:0000259" key="4">
    <source>
        <dbReference type="Pfam" id="PF00135"/>
    </source>
</evidence>
<dbReference type="InterPro" id="IPR050309">
    <property type="entry name" value="Type-B_Carboxylest/Lipase"/>
</dbReference>
<reference evidence="5 6" key="1">
    <citation type="journal article" date="2018" name="Nat. Ecol. Evol.">
        <title>Pezizomycetes genomes reveal the molecular basis of ectomycorrhizal truffle lifestyle.</title>
        <authorList>
            <person name="Murat C."/>
            <person name="Payen T."/>
            <person name="Noel B."/>
            <person name="Kuo A."/>
            <person name="Morin E."/>
            <person name="Chen J."/>
            <person name="Kohler A."/>
            <person name="Krizsan K."/>
            <person name="Balestrini R."/>
            <person name="Da Silva C."/>
            <person name="Montanini B."/>
            <person name="Hainaut M."/>
            <person name="Levati E."/>
            <person name="Barry K.W."/>
            <person name="Belfiori B."/>
            <person name="Cichocki N."/>
            <person name="Clum A."/>
            <person name="Dockter R.B."/>
            <person name="Fauchery L."/>
            <person name="Guy J."/>
            <person name="Iotti M."/>
            <person name="Le Tacon F."/>
            <person name="Lindquist E.A."/>
            <person name="Lipzen A."/>
            <person name="Malagnac F."/>
            <person name="Mello A."/>
            <person name="Molinier V."/>
            <person name="Miyauchi S."/>
            <person name="Poulain J."/>
            <person name="Riccioni C."/>
            <person name="Rubini A."/>
            <person name="Sitrit Y."/>
            <person name="Splivallo R."/>
            <person name="Traeger S."/>
            <person name="Wang M."/>
            <person name="Zifcakova L."/>
            <person name="Wipf D."/>
            <person name="Zambonelli A."/>
            <person name="Paolocci F."/>
            <person name="Nowrousian M."/>
            <person name="Ottonello S."/>
            <person name="Baldrian P."/>
            <person name="Spatafora J.W."/>
            <person name="Henrissat B."/>
            <person name="Nagy L.G."/>
            <person name="Aury J.M."/>
            <person name="Wincker P."/>
            <person name="Grigoriev I.V."/>
            <person name="Bonfante P."/>
            <person name="Martin F.M."/>
        </authorList>
    </citation>
    <scope>NUCLEOTIDE SEQUENCE [LARGE SCALE GENOMIC DNA]</scope>
    <source>
        <strain evidence="5 6">RN42</strain>
    </source>
</reference>
<dbReference type="Pfam" id="PF00135">
    <property type="entry name" value="COesterase"/>
    <property type="match status" value="1"/>
</dbReference>
<dbReference type="Gene3D" id="3.40.50.1820">
    <property type="entry name" value="alpha/beta hydrolase"/>
    <property type="match status" value="1"/>
</dbReference>
<comment type="similarity">
    <text evidence="1 3">Belongs to the type-B carboxylesterase/lipase family.</text>
</comment>
<dbReference type="Proteomes" id="UP000275078">
    <property type="component" value="Unassembled WGS sequence"/>
</dbReference>
<keyword evidence="3" id="KW-0732">Signal</keyword>
<evidence type="ECO:0000256" key="1">
    <source>
        <dbReference type="ARBA" id="ARBA00005964"/>
    </source>
</evidence>
<evidence type="ECO:0000313" key="6">
    <source>
        <dbReference type="Proteomes" id="UP000275078"/>
    </source>
</evidence>
<dbReference type="GO" id="GO:0016787">
    <property type="term" value="F:hydrolase activity"/>
    <property type="evidence" value="ECO:0007669"/>
    <property type="project" value="UniProtKB-KW"/>
</dbReference>
<dbReference type="EC" id="3.1.1.-" evidence="3"/>
<dbReference type="InterPro" id="IPR029058">
    <property type="entry name" value="AB_hydrolase_fold"/>
</dbReference>
<accession>A0A3N4IDC8</accession>
<dbReference type="STRING" id="1160509.A0A3N4IDC8"/>
<dbReference type="InterPro" id="IPR019826">
    <property type="entry name" value="Carboxylesterase_B_AS"/>
</dbReference>
<dbReference type="PANTHER" id="PTHR11559">
    <property type="entry name" value="CARBOXYLESTERASE"/>
    <property type="match status" value="1"/>
</dbReference>
<dbReference type="EMBL" id="ML119664">
    <property type="protein sequence ID" value="RPA83467.1"/>
    <property type="molecule type" value="Genomic_DNA"/>
</dbReference>
<evidence type="ECO:0000256" key="3">
    <source>
        <dbReference type="RuleBase" id="RU361235"/>
    </source>
</evidence>
<dbReference type="SUPFAM" id="SSF53474">
    <property type="entry name" value="alpha/beta-Hydrolases"/>
    <property type="match status" value="1"/>
</dbReference>
<dbReference type="AlphaFoldDB" id="A0A3N4IDC8"/>
<sequence>MKWTLSSGIVALALLFGGDVGDCRAFACPVASAALAPSSGIDPVVDLGYARYAGLTNTQTGYNTFFNVKYAAPPTGNLRWRKPQPPVNQPGITNAKVQDTTVCPQGIIAGIQSIEDQKKIAISEDCLDMTISTPWNATNSSNLPVVVQFHGGGYGIGSRADLWPLAFLDLASHDVVAVAVNYRLGMFGFLSSQEVKNDGDLNVGLLDQQFALQWVRSNIHKFGGDKNKVTLFGNSAGGGSIMHHIMANDGNTAPALFESAITTSPYSPPQYDYNGAVPTSVFNQVVAEVGCSNAANKMNCLRSKPLIPDLRDANLKVGARSAFGGFTYYPVTDGTFVTTRPSTGLAMGRRHNGVNIITTHQAADGFLFTPRNLTNNADVSAFISGLLPSISSANLNAVMNKYSSIVDPTAKAETMIQEFFFECVSYSLADAFAGNAYKGVYAVQPALHGQDNEMYYNTNSQAVSSYTTFQNWSGSFVNFIKSRGDPNITNRNPATNVQWTRWGGLAQGRGFSKTFTTNQQAQSVTSMSLVSPAVADRCAFLKSISANTFQ</sequence>
<protein>
    <recommendedName>
        <fullName evidence="3">Carboxylic ester hydrolase</fullName>
        <ecNumber evidence="3">3.1.1.-</ecNumber>
    </recommendedName>
</protein>
<organism evidence="5 6">
    <name type="scientific">Ascobolus immersus RN42</name>
    <dbReference type="NCBI Taxonomy" id="1160509"/>
    <lineage>
        <taxon>Eukaryota</taxon>
        <taxon>Fungi</taxon>
        <taxon>Dikarya</taxon>
        <taxon>Ascomycota</taxon>
        <taxon>Pezizomycotina</taxon>
        <taxon>Pezizomycetes</taxon>
        <taxon>Pezizales</taxon>
        <taxon>Ascobolaceae</taxon>
        <taxon>Ascobolus</taxon>
    </lineage>
</organism>
<proteinExistence type="inferred from homology"/>
<gene>
    <name evidence="5" type="ORF">BJ508DRAFT_223889</name>
</gene>
<name>A0A3N4IDC8_ASCIM</name>
<dbReference type="PROSITE" id="PS00122">
    <property type="entry name" value="CARBOXYLESTERASE_B_1"/>
    <property type="match status" value="1"/>
</dbReference>